<feature type="compositionally biased region" description="Polar residues" evidence="1">
    <location>
        <begin position="293"/>
        <end position="304"/>
    </location>
</feature>
<keyword evidence="3" id="KW-1185">Reference proteome</keyword>
<protein>
    <submittedName>
        <fullName evidence="2">Uncharacterized protein</fullName>
    </submittedName>
</protein>
<proteinExistence type="predicted"/>
<evidence type="ECO:0000313" key="2">
    <source>
        <dbReference type="EMBL" id="TKA53502.1"/>
    </source>
</evidence>
<reference evidence="2 3" key="1">
    <citation type="submission" date="2017-03" db="EMBL/GenBank/DDBJ databases">
        <title>Genomes of endolithic fungi from Antarctica.</title>
        <authorList>
            <person name="Coleine C."/>
            <person name="Masonjones S."/>
            <person name="Stajich J.E."/>
        </authorList>
    </citation>
    <scope>NUCLEOTIDE SEQUENCE [LARGE SCALE GENOMIC DNA]</scope>
    <source>
        <strain evidence="2 3">CCFEE 5184</strain>
    </source>
</reference>
<name>A0A4U0VVW8_9PEZI</name>
<feature type="compositionally biased region" description="Gly residues" evidence="1">
    <location>
        <begin position="259"/>
        <end position="273"/>
    </location>
</feature>
<evidence type="ECO:0000256" key="1">
    <source>
        <dbReference type="SAM" id="MobiDB-lite"/>
    </source>
</evidence>
<feature type="non-terminal residue" evidence="2">
    <location>
        <position position="336"/>
    </location>
</feature>
<feature type="compositionally biased region" description="Polar residues" evidence="1">
    <location>
        <begin position="40"/>
        <end position="54"/>
    </location>
</feature>
<accession>A0A4U0VVW8</accession>
<dbReference type="Proteomes" id="UP000309340">
    <property type="component" value="Unassembled WGS sequence"/>
</dbReference>
<feature type="compositionally biased region" description="Polar residues" evidence="1">
    <location>
        <begin position="317"/>
        <end position="336"/>
    </location>
</feature>
<feature type="compositionally biased region" description="Polar residues" evidence="1">
    <location>
        <begin position="16"/>
        <end position="31"/>
    </location>
</feature>
<feature type="compositionally biased region" description="Polar residues" evidence="1">
    <location>
        <begin position="238"/>
        <end position="247"/>
    </location>
</feature>
<feature type="region of interest" description="Disordered" evidence="1">
    <location>
        <begin position="16"/>
        <end position="102"/>
    </location>
</feature>
<evidence type="ECO:0000313" key="3">
    <source>
        <dbReference type="Proteomes" id="UP000309340"/>
    </source>
</evidence>
<organism evidence="2 3">
    <name type="scientific">Friedmanniomyces simplex</name>
    <dbReference type="NCBI Taxonomy" id="329884"/>
    <lineage>
        <taxon>Eukaryota</taxon>
        <taxon>Fungi</taxon>
        <taxon>Dikarya</taxon>
        <taxon>Ascomycota</taxon>
        <taxon>Pezizomycotina</taxon>
        <taxon>Dothideomycetes</taxon>
        <taxon>Dothideomycetidae</taxon>
        <taxon>Mycosphaerellales</taxon>
        <taxon>Teratosphaeriaceae</taxon>
        <taxon>Friedmanniomyces</taxon>
    </lineage>
</organism>
<feature type="compositionally biased region" description="Gly residues" evidence="1">
    <location>
        <begin position="80"/>
        <end position="90"/>
    </location>
</feature>
<feature type="region of interest" description="Disordered" evidence="1">
    <location>
        <begin position="238"/>
        <end position="336"/>
    </location>
</feature>
<feature type="compositionally biased region" description="Basic and acidic residues" evidence="1">
    <location>
        <begin position="62"/>
        <end position="72"/>
    </location>
</feature>
<sequence length="336" mass="32583">MDTIKQGVNYVTESVGLTDSTDGTSNLTAGSNDGLRNENTRPTGETSRLTSEGRPQTLPKSDIADRVQERGLGESAPGMSQGGGMSGGGMSSARDTTEGSALADPATAAVGLPTAGIVPGAGAEDRQQFGLKSSGSGLGTSNSEFIERSSSGLGASGSGLGSSTMGLGSSGSGLGSSIMSGGQGLRGEDSSTGGGIVTTEDGRQTYAADGYGGSSIGNTSTGSGLDAERIAGTVFGQSSTAANGSSLRDTDVTSSLGSSGLGSSGLGSSGIGSSGLERSGTESTGTSGAGYPTGSSGSHTNYPTLDNPDVPIHRGSNDNAATDSTASGRNDINTSN</sequence>
<feature type="compositionally biased region" description="Low complexity" evidence="1">
    <location>
        <begin position="274"/>
        <end position="286"/>
    </location>
</feature>
<feature type="region of interest" description="Disordered" evidence="1">
    <location>
        <begin position="127"/>
        <end position="225"/>
    </location>
</feature>
<comment type="caution">
    <text evidence="2">The sequence shown here is derived from an EMBL/GenBank/DDBJ whole genome shotgun (WGS) entry which is preliminary data.</text>
</comment>
<dbReference type="EMBL" id="NAJQ01001750">
    <property type="protein sequence ID" value="TKA53502.1"/>
    <property type="molecule type" value="Genomic_DNA"/>
</dbReference>
<feature type="compositionally biased region" description="Low complexity" evidence="1">
    <location>
        <begin position="130"/>
        <end position="153"/>
    </location>
</feature>
<gene>
    <name evidence="2" type="ORF">B0A55_12919</name>
</gene>
<dbReference type="AlphaFoldDB" id="A0A4U0VVW8"/>